<comment type="caution">
    <text evidence="1">The sequence shown here is derived from an EMBL/GenBank/DDBJ whole genome shotgun (WGS) entry which is preliminary data.</text>
</comment>
<sequence length="48" mass="5050">EWRGRAECEGVATTRREIVGFTGTKGGCRRDGGAACPSTPTLRTARGP</sequence>
<feature type="non-terminal residue" evidence="1">
    <location>
        <position position="1"/>
    </location>
</feature>
<accession>A0ACA9QHZ2</accession>
<organism evidence="1 2">
    <name type="scientific">Acaulospora colombiana</name>
    <dbReference type="NCBI Taxonomy" id="27376"/>
    <lineage>
        <taxon>Eukaryota</taxon>
        <taxon>Fungi</taxon>
        <taxon>Fungi incertae sedis</taxon>
        <taxon>Mucoromycota</taxon>
        <taxon>Glomeromycotina</taxon>
        <taxon>Glomeromycetes</taxon>
        <taxon>Diversisporales</taxon>
        <taxon>Acaulosporaceae</taxon>
        <taxon>Acaulospora</taxon>
    </lineage>
</organism>
<name>A0ACA9QHZ2_9GLOM</name>
<proteinExistence type="predicted"/>
<reference evidence="1" key="1">
    <citation type="submission" date="2021-06" db="EMBL/GenBank/DDBJ databases">
        <authorList>
            <person name="Kallberg Y."/>
            <person name="Tangrot J."/>
            <person name="Rosling A."/>
        </authorList>
    </citation>
    <scope>NUCLEOTIDE SEQUENCE</scope>
    <source>
        <strain evidence="1">CL356</strain>
    </source>
</reference>
<feature type="non-terminal residue" evidence="1">
    <location>
        <position position="48"/>
    </location>
</feature>
<dbReference type="Proteomes" id="UP000789525">
    <property type="component" value="Unassembled WGS sequence"/>
</dbReference>
<keyword evidence="2" id="KW-1185">Reference proteome</keyword>
<evidence type="ECO:0000313" key="2">
    <source>
        <dbReference type="Proteomes" id="UP000789525"/>
    </source>
</evidence>
<dbReference type="EMBL" id="CAJVPT010052282">
    <property type="protein sequence ID" value="CAG8749309.1"/>
    <property type="molecule type" value="Genomic_DNA"/>
</dbReference>
<evidence type="ECO:0000313" key="1">
    <source>
        <dbReference type="EMBL" id="CAG8749309.1"/>
    </source>
</evidence>
<protein>
    <submittedName>
        <fullName evidence="1">2224_t:CDS:1</fullName>
    </submittedName>
</protein>
<gene>
    <name evidence="1" type="ORF">ACOLOM_LOCUS12613</name>
</gene>